<name>A0A1I5MSY4_9BACT</name>
<dbReference type="AlphaFoldDB" id="A0A1I5MSY4"/>
<dbReference type="EMBL" id="FOXH01000001">
    <property type="protein sequence ID" value="SFP12678.1"/>
    <property type="molecule type" value="Genomic_DNA"/>
</dbReference>
<feature type="domain" description="Toxin SymE-like" evidence="1">
    <location>
        <begin position="22"/>
        <end position="66"/>
    </location>
</feature>
<evidence type="ECO:0000259" key="1">
    <source>
        <dbReference type="Pfam" id="PF08845"/>
    </source>
</evidence>
<evidence type="ECO:0000313" key="3">
    <source>
        <dbReference type="Proteomes" id="UP000199306"/>
    </source>
</evidence>
<dbReference type="GO" id="GO:0016788">
    <property type="term" value="F:hydrolase activity, acting on ester bonds"/>
    <property type="evidence" value="ECO:0007669"/>
    <property type="project" value="InterPro"/>
</dbReference>
<proteinExistence type="predicted"/>
<gene>
    <name evidence="2" type="ORF">SAMN04515674_101435</name>
</gene>
<dbReference type="GO" id="GO:0003723">
    <property type="term" value="F:RNA binding"/>
    <property type="evidence" value="ECO:0007669"/>
    <property type="project" value="InterPro"/>
</dbReference>
<dbReference type="RefSeq" id="WP_218159137.1">
    <property type="nucleotide sequence ID" value="NZ_FOXH01000001.1"/>
</dbReference>
<dbReference type="InterPro" id="IPR014944">
    <property type="entry name" value="Toxin_SymE-like"/>
</dbReference>
<dbReference type="GO" id="GO:0016070">
    <property type="term" value="P:RNA metabolic process"/>
    <property type="evidence" value="ECO:0007669"/>
    <property type="project" value="InterPro"/>
</dbReference>
<reference evidence="2 3" key="1">
    <citation type="submission" date="2016-10" db="EMBL/GenBank/DDBJ databases">
        <authorList>
            <person name="de Groot N.N."/>
        </authorList>
    </citation>
    <scope>NUCLEOTIDE SEQUENCE [LARGE SCALE GENOMIC DNA]</scope>
    <source>
        <strain evidence="3">E92,LMG 26720,CCM 7988</strain>
    </source>
</reference>
<keyword evidence="3" id="KW-1185">Reference proteome</keyword>
<dbReference type="Pfam" id="PF08845">
    <property type="entry name" value="SymE_toxin"/>
    <property type="match status" value="1"/>
</dbReference>
<dbReference type="Proteomes" id="UP000199306">
    <property type="component" value="Unassembled WGS sequence"/>
</dbReference>
<organism evidence="2 3">
    <name type="scientific">Pseudarcicella hirudinis</name>
    <dbReference type="NCBI Taxonomy" id="1079859"/>
    <lineage>
        <taxon>Bacteria</taxon>
        <taxon>Pseudomonadati</taxon>
        <taxon>Bacteroidota</taxon>
        <taxon>Cytophagia</taxon>
        <taxon>Cytophagales</taxon>
        <taxon>Flectobacillaceae</taxon>
        <taxon>Pseudarcicella</taxon>
    </lineage>
</organism>
<dbReference type="GO" id="GO:0005737">
    <property type="term" value="C:cytoplasm"/>
    <property type="evidence" value="ECO:0007669"/>
    <property type="project" value="InterPro"/>
</dbReference>
<protein>
    <submittedName>
        <fullName evidence="2">Toxin SymE, type I toxin-antitoxin system</fullName>
    </submittedName>
</protein>
<accession>A0A1I5MSY4</accession>
<evidence type="ECO:0000313" key="2">
    <source>
        <dbReference type="EMBL" id="SFP12678.1"/>
    </source>
</evidence>
<sequence>MEAQEQVAKAAKTRRMTICNKGFARENGRYVFFPIISLSGKWLKEQGFKSGQMIDIVCEDSKLIITIVEEQRLEGG</sequence>